<protein>
    <submittedName>
        <fullName evidence="1">Uncharacterized protein</fullName>
    </submittedName>
</protein>
<evidence type="ECO:0000313" key="1">
    <source>
        <dbReference type="EMBL" id="TYQ08890.1"/>
    </source>
</evidence>
<dbReference type="AlphaFoldDB" id="A0A652YZK0"/>
<organism evidence="1">
    <name type="scientific">Nocardia globerula</name>
    <dbReference type="NCBI Taxonomy" id="1818"/>
    <lineage>
        <taxon>Bacteria</taxon>
        <taxon>Bacillati</taxon>
        <taxon>Actinomycetota</taxon>
        <taxon>Actinomycetes</taxon>
        <taxon>Mycobacteriales</taxon>
        <taxon>Nocardiaceae</taxon>
        <taxon>Nocardia</taxon>
    </lineage>
</organism>
<gene>
    <name evidence="1" type="ORF">FNL38_1011267</name>
</gene>
<comment type="caution">
    <text evidence="1">The sequence shown here is derived from an EMBL/GenBank/DDBJ whole genome shotgun (WGS) entry which is preliminary data.</text>
</comment>
<accession>A0A652YZK0</accession>
<dbReference type="EMBL" id="VNIQ01000001">
    <property type="protein sequence ID" value="TYQ08890.1"/>
    <property type="molecule type" value="Genomic_DNA"/>
</dbReference>
<proteinExistence type="predicted"/>
<name>A0A652YZK0_NOCGL</name>
<reference evidence="1" key="1">
    <citation type="submission" date="2019-07" db="EMBL/GenBank/DDBJ databases">
        <title>Genomic Encyclopedia of Type Strains, Phase IV (KMG-IV): sequencing the most valuable type-strain genomes for metagenomic binning, comparative biology and taxonomic classification.</title>
        <authorList>
            <person name="Goeker M."/>
        </authorList>
    </citation>
    <scope>NUCLEOTIDE SEQUENCE</scope>
    <source>
        <strain evidence="1">DSM 44596</strain>
    </source>
</reference>
<sequence>MTLHDHVACQLWSVITQMDLLGRMKTGLVPRHDCLGIPVIVQISRTYYRTPQGLVEGSVVEAQQSGTLIAGEARDIGPMLWGLLHGLAMSNYLVAVRVCQPEASYRFEDMQRILALALKNLAPR</sequence>